<dbReference type="Proteomes" id="UP000305848">
    <property type="component" value="Unassembled WGS sequence"/>
</dbReference>
<sequence>MKYLNKFFLFPALALGIIMTSCSKNFLDVNDDPNRVTESNVTPELIFPAAAVGVGARQASGDFGFLNNWMGYYAPNGDFAPSLQEQTYSLDFSFGDALWQRHYNVLFDLYQVKTKSLVEGGDTVLAAASMILSAKLFQELVDLYGNIPYSQAFQSKQYPNPTFDKAQDIYNSLLMSLDTAVNYMSTLTGSKSFASVDVVNGGDQTMWIKFANTLRLRLLIRQSEVPGFDPTAEIAKIQATGGVLGAGESANVNPGYVNDVDKQNPYYANYGYTPTGNKATTSVNANNYILGILSSSGDPRIGRFFQPAGSGYVGGTYGDKQSDIPIGSQSSYFGPGLIGDDLDGGAGASQDQWIIPSFESMFLYAEAVARGWIAGDAKAAYESAVTESFVWLGVPNAEAEAADYLTGSDIAIWNNAASTSDKIKLIVYQKYIALTGIDPLESYSDQRRLHFLPDNGYISANPAKVSNTLPLRLLYPQSEYTTNSANVLAEGTIDPFGTKLFWEP</sequence>
<evidence type="ECO:0000256" key="1">
    <source>
        <dbReference type="SAM" id="SignalP"/>
    </source>
</evidence>
<evidence type="ECO:0000313" key="2">
    <source>
        <dbReference type="EMBL" id="TKK70978.1"/>
    </source>
</evidence>
<feature type="signal peptide" evidence="1">
    <location>
        <begin position="1"/>
        <end position="23"/>
    </location>
</feature>
<evidence type="ECO:0000313" key="3">
    <source>
        <dbReference type="Proteomes" id="UP000305848"/>
    </source>
</evidence>
<dbReference type="SUPFAM" id="SSF48452">
    <property type="entry name" value="TPR-like"/>
    <property type="match status" value="1"/>
</dbReference>
<feature type="chain" id="PRO_5020853175" evidence="1">
    <location>
        <begin position="24"/>
        <end position="504"/>
    </location>
</feature>
<dbReference type="OrthoDB" id="614457at2"/>
<dbReference type="InterPro" id="IPR011990">
    <property type="entry name" value="TPR-like_helical_dom_sf"/>
</dbReference>
<protein>
    <submittedName>
        <fullName evidence="2">SusD/RagB family nutrient-binding outer membrane lipoprotein</fullName>
    </submittedName>
</protein>
<keyword evidence="1" id="KW-0732">Signal</keyword>
<reference evidence="2 3" key="1">
    <citation type="submission" date="2019-05" db="EMBL/GenBank/DDBJ databases">
        <title>Panacibacter sp. strain 17mud1-8 Genome sequencing and assembly.</title>
        <authorList>
            <person name="Chhetri G."/>
        </authorList>
    </citation>
    <scope>NUCLEOTIDE SEQUENCE [LARGE SCALE GENOMIC DNA]</scope>
    <source>
        <strain evidence="2 3">17mud1-8</strain>
    </source>
</reference>
<dbReference type="EMBL" id="SZQL01000002">
    <property type="protein sequence ID" value="TKK70978.1"/>
    <property type="molecule type" value="Genomic_DNA"/>
</dbReference>
<accession>A0A4U3L6V1</accession>
<dbReference type="InterPro" id="IPR041662">
    <property type="entry name" value="SusD-like_2"/>
</dbReference>
<organism evidence="2 3">
    <name type="scientific">Ilyomonas limi</name>
    <dbReference type="NCBI Taxonomy" id="2575867"/>
    <lineage>
        <taxon>Bacteria</taxon>
        <taxon>Pseudomonadati</taxon>
        <taxon>Bacteroidota</taxon>
        <taxon>Chitinophagia</taxon>
        <taxon>Chitinophagales</taxon>
        <taxon>Chitinophagaceae</taxon>
        <taxon>Ilyomonas</taxon>
    </lineage>
</organism>
<comment type="caution">
    <text evidence="2">The sequence shown here is derived from an EMBL/GenBank/DDBJ whole genome shotgun (WGS) entry which is preliminary data.</text>
</comment>
<dbReference type="Gene3D" id="1.25.40.390">
    <property type="match status" value="1"/>
</dbReference>
<dbReference type="PROSITE" id="PS51257">
    <property type="entry name" value="PROKAR_LIPOPROTEIN"/>
    <property type="match status" value="1"/>
</dbReference>
<keyword evidence="3" id="KW-1185">Reference proteome</keyword>
<keyword evidence="2" id="KW-0449">Lipoprotein</keyword>
<dbReference type="RefSeq" id="WP_137260577.1">
    <property type="nucleotide sequence ID" value="NZ_SZQL01000002.1"/>
</dbReference>
<proteinExistence type="predicted"/>
<gene>
    <name evidence="2" type="ORF">FC093_04660</name>
</gene>
<dbReference type="AlphaFoldDB" id="A0A4U3L6V1"/>
<dbReference type="Pfam" id="PF12771">
    <property type="entry name" value="SusD-like_2"/>
    <property type="match status" value="1"/>
</dbReference>
<name>A0A4U3L6V1_9BACT</name>